<evidence type="ECO:0000256" key="6">
    <source>
        <dbReference type="RuleBase" id="RU003797"/>
    </source>
</evidence>
<keyword evidence="2" id="KW-0479">Metal-binding</keyword>
<dbReference type="GO" id="GO:0008237">
    <property type="term" value="F:metallopeptidase activity"/>
    <property type="evidence" value="ECO:0007669"/>
    <property type="project" value="UniProtKB-KW"/>
</dbReference>
<dbReference type="InterPro" id="IPR046778">
    <property type="entry name" value="UPF0758_N"/>
</dbReference>
<dbReference type="RefSeq" id="WP_142941260.1">
    <property type="nucleotide sequence ID" value="NZ_VIKR01000002.1"/>
</dbReference>
<dbReference type="GO" id="GO:0006508">
    <property type="term" value="P:proteolysis"/>
    <property type="evidence" value="ECO:0007669"/>
    <property type="project" value="UniProtKB-KW"/>
</dbReference>
<dbReference type="PROSITE" id="PS01302">
    <property type="entry name" value="UPF0758"/>
    <property type="match status" value="1"/>
</dbReference>
<evidence type="ECO:0000256" key="2">
    <source>
        <dbReference type="ARBA" id="ARBA00022723"/>
    </source>
</evidence>
<evidence type="ECO:0000313" key="8">
    <source>
        <dbReference type="EMBL" id="TQV74646.1"/>
    </source>
</evidence>
<evidence type="ECO:0000259" key="7">
    <source>
        <dbReference type="PROSITE" id="PS50249"/>
    </source>
</evidence>
<comment type="caution">
    <text evidence="8">The sequence shown here is derived from an EMBL/GenBank/DDBJ whole genome shotgun (WGS) entry which is preliminary data.</text>
</comment>
<accession>A0A545TBS7</accession>
<name>A0A545TBS7_9GAMM</name>
<dbReference type="InterPro" id="IPR020891">
    <property type="entry name" value="UPF0758_CS"/>
</dbReference>
<dbReference type="Pfam" id="PF20582">
    <property type="entry name" value="UPF0758_N"/>
    <property type="match status" value="1"/>
</dbReference>
<dbReference type="InterPro" id="IPR037518">
    <property type="entry name" value="MPN"/>
</dbReference>
<keyword evidence="4" id="KW-0862">Zinc</keyword>
<comment type="similarity">
    <text evidence="6">Belongs to the UPF0758 family.</text>
</comment>
<feature type="domain" description="MPN" evidence="7">
    <location>
        <begin position="105"/>
        <end position="227"/>
    </location>
</feature>
<evidence type="ECO:0000256" key="3">
    <source>
        <dbReference type="ARBA" id="ARBA00022801"/>
    </source>
</evidence>
<dbReference type="AlphaFoldDB" id="A0A545TBS7"/>
<organism evidence="8 9">
    <name type="scientific">Aliikangiella marina</name>
    <dbReference type="NCBI Taxonomy" id="1712262"/>
    <lineage>
        <taxon>Bacteria</taxon>
        <taxon>Pseudomonadati</taxon>
        <taxon>Pseudomonadota</taxon>
        <taxon>Gammaproteobacteria</taxon>
        <taxon>Oceanospirillales</taxon>
        <taxon>Pleioneaceae</taxon>
        <taxon>Aliikangiella</taxon>
    </lineage>
</organism>
<reference evidence="8 9" key="1">
    <citation type="submission" date="2019-06" db="EMBL/GenBank/DDBJ databases">
        <title>Draft genome of Aliikangiella marina GYP-15.</title>
        <authorList>
            <person name="Wang G."/>
        </authorList>
    </citation>
    <scope>NUCLEOTIDE SEQUENCE [LARGE SCALE GENOMIC DNA]</scope>
    <source>
        <strain evidence="8 9">GYP-15</strain>
    </source>
</reference>
<dbReference type="GO" id="GO:0046872">
    <property type="term" value="F:metal ion binding"/>
    <property type="evidence" value="ECO:0007669"/>
    <property type="project" value="UniProtKB-KW"/>
</dbReference>
<dbReference type="PANTHER" id="PTHR30471">
    <property type="entry name" value="DNA REPAIR PROTEIN RADC"/>
    <property type="match status" value="1"/>
</dbReference>
<dbReference type="InterPro" id="IPR025657">
    <property type="entry name" value="RadC_JAB"/>
</dbReference>
<dbReference type="NCBIfam" id="NF000642">
    <property type="entry name" value="PRK00024.1"/>
    <property type="match status" value="1"/>
</dbReference>
<dbReference type="SUPFAM" id="SSF102712">
    <property type="entry name" value="JAB1/MPN domain"/>
    <property type="match status" value="1"/>
</dbReference>
<dbReference type="PROSITE" id="PS50249">
    <property type="entry name" value="MPN"/>
    <property type="match status" value="1"/>
</dbReference>
<dbReference type="InterPro" id="IPR001405">
    <property type="entry name" value="UPF0758"/>
</dbReference>
<dbReference type="NCBIfam" id="TIGR00608">
    <property type="entry name" value="radc"/>
    <property type="match status" value="1"/>
</dbReference>
<dbReference type="InterPro" id="IPR010994">
    <property type="entry name" value="RuvA_2-like"/>
</dbReference>
<keyword evidence="5" id="KW-0482">Metalloprotease</keyword>
<dbReference type="PANTHER" id="PTHR30471:SF3">
    <property type="entry name" value="UPF0758 PROTEIN YEES-RELATED"/>
    <property type="match status" value="1"/>
</dbReference>
<proteinExistence type="inferred from homology"/>
<protein>
    <submittedName>
        <fullName evidence="8">JAB domain-containing protein</fullName>
    </submittedName>
</protein>
<keyword evidence="3" id="KW-0378">Hydrolase</keyword>
<dbReference type="CDD" id="cd08071">
    <property type="entry name" value="MPN_DUF2466"/>
    <property type="match status" value="1"/>
</dbReference>
<keyword evidence="1" id="KW-0645">Protease</keyword>
<keyword evidence="9" id="KW-1185">Reference proteome</keyword>
<dbReference type="Gene3D" id="3.40.140.10">
    <property type="entry name" value="Cytidine Deaminase, domain 2"/>
    <property type="match status" value="1"/>
</dbReference>
<evidence type="ECO:0000256" key="5">
    <source>
        <dbReference type="ARBA" id="ARBA00023049"/>
    </source>
</evidence>
<sequence length="227" mass="25220">MNTGTINHLPEQDRPREKLLLRGAKSLSDSELLAVILRSGIQGKNAIEMARDLLNEFGSLRKLFNADLNSFCRLKGIGEAKYLQVQACLELGQRYLHEQVTAGDVIDNPRQVKTYLQAKICGRVNEVFVALFLDNQHQVIHYDELFFGTVNASSVHPRVLVQQALTHNASAMIVAHNHPSGVAEPSVCDIEITQTIKQALKLIDVRLLDHLIVAGNRVISLAERGNL</sequence>
<evidence type="ECO:0000313" key="9">
    <source>
        <dbReference type="Proteomes" id="UP000317839"/>
    </source>
</evidence>
<evidence type="ECO:0000256" key="1">
    <source>
        <dbReference type="ARBA" id="ARBA00022670"/>
    </source>
</evidence>
<dbReference type="OrthoDB" id="9804482at2"/>
<dbReference type="Gene3D" id="1.10.150.20">
    <property type="entry name" value="5' to 3' exonuclease, C-terminal subdomain"/>
    <property type="match status" value="1"/>
</dbReference>
<dbReference type="SUPFAM" id="SSF47781">
    <property type="entry name" value="RuvA domain 2-like"/>
    <property type="match status" value="1"/>
</dbReference>
<evidence type="ECO:0000256" key="4">
    <source>
        <dbReference type="ARBA" id="ARBA00022833"/>
    </source>
</evidence>
<dbReference type="Pfam" id="PF04002">
    <property type="entry name" value="RadC"/>
    <property type="match status" value="1"/>
</dbReference>
<dbReference type="Proteomes" id="UP000317839">
    <property type="component" value="Unassembled WGS sequence"/>
</dbReference>
<gene>
    <name evidence="8" type="ORF">FLL45_06695</name>
</gene>
<dbReference type="EMBL" id="VIKR01000002">
    <property type="protein sequence ID" value="TQV74646.1"/>
    <property type="molecule type" value="Genomic_DNA"/>
</dbReference>